<dbReference type="PROSITE" id="PS00678">
    <property type="entry name" value="WD_REPEATS_1"/>
    <property type="match status" value="1"/>
</dbReference>
<feature type="domain" description="Anaphase-promoting complex subunit 4-like WD40" evidence="4">
    <location>
        <begin position="225"/>
        <end position="273"/>
    </location>
</feature>
<keyword evidence="6" id="KW-1185">Reference proteome</keyword>
<comment type="caution">
    <text evidence="5">The sequence shown here is derived from an EMBL/GenBank/DDBJ whole genome shotgun (WGS) entry which is preliminary data.</text>
</comment>
<accession>A0A8S1HK85</accession>
<dbReference type="AlphaFoldDB" id="A0A8S1HK85"/>
<dbReference type="EMBL" id="CAJGYM010000085">
    <property type="protein sequence ID" value="CAD6197075.1"/>
    <property type="molecule type" value="Genomic_DNA"/>
</dbReference>
<dbReference type="InterPro" id="IPR024977">
    <property type="entry name" value="Apc4-like_WD40_dom"/>
</dbReference>
<gene>
    <name evidence="5" type="ORF">CAUJ_LOCUS12985</name>
</gene>
<evidence type="ECO:0000259" key="4">
    <source>
        <dbReference type="Pfam" id="PF12894"/>
    </source>
</evidence>
<dbReference type="InterPro" id="IPR001680">
    <property type="entry name" value="WD40_rpt"/>
</dbReference>
<dbReference type="InterPro" id="IPR036322">
    <property type="entry name" value="WD40_repeat_dom_sf"/>
</dbReference>
<protein>
    <recommendedName>
        <fullName evidence="4">Anaphase-promoting complex subunit 4-like WD40 domain-containing protein</fullName>
    </recommendedName>
</protein>
<dbReference type="InterPro" id="IPR019775">
    <property type="entry name" value="WD40_repeat_CS"/>
</dbReference>
<keyword evidence="1 3" id="KW-0853">WD repeat</keyword>
<dbReference type="InterPro" id="IPR015943">
    <property type="entry name" value="WD40/YVTN_repeat-like_dom_sf"/>
</dbReference>
<reference evidence="5" key="1">
    <citation type="submission" date="2020-10" db="EMBL/GenBank/DDBJ databases">
        <authorList>
            <person name="Kikuchi T."/>
        </authorList>
    </citation>
    <scope>NUCLEOTIDE SEQUENCE</scope>
    <source>
        <strain evidence="5">NKZ352</strain>
    </source>
</reference>
<proteinExistence type="predicted"/>
<dbReference type="SUPFAM" id="SSF50978">
    <property type="entry name" value="WD40 repeat-like"/>
    <property type="match status" value="1"/>
</dbReference>
<keyword evidence="2" id="KW-0677">Repeat</keyword>
<dbReference type="OrthoDB" id="7668193at2759"/>
<dbReference type="Proteomes" id="UP000835052">
    <property type="component" value="Unassembled WGS sequence"/>
</dbReference>
<dbReference type="SMART" id="SM00320">
    <property type="entry name" value="WD40"/>
    <property type="match status" value="2"/>
</dbReference>
<evidence type="ECO:0000256" key="2">
    <source>
        <dbReference type="ARBA" id="ARBA00022737"/>
    </source>
</evidence>
<evidence type="ECO:0000256" key="3">
    <source>
        <dbReference type="PROSITE-ProRule" id="PRU00221"/>
    </source>
</evidence>
<evidence type="ECO:0000313" key="6">
    <source>
        <dbReference type="Proteomes" id="UP000835052"/>
    </source>
</evidence>
<dbReference type="Gene3D" id="2.130.10.10">
    <property type="entry name" value="YVTN repeat-like/Quinoprotein amine dehydrogenase"/>
    <property type="match status" value="2"/>
</dbReference>
<feature type="repeat" description="WD" evidence="3">
    <location>
        <begin position="259"/>
        <end position="297"/>
    </location>
</feature>
<dbReference type="PROSITE" id="PS50294">
    <property type="entry name" value="WD_REPEATS_REGION"/>
    <property type="match status" value="1"/>
</dbReference>
<organism evidence="5 6">
    <name type="scientific">Caenorhabditis auriculariae</name>
    <dbReference type="NCBI Taxonomy" id="2777116"/>
    <lineage>
        <taxon>Eukaryota</taxon>
        <taxon>Metazoa</taxon>
        <taxon>Ecdysozoa</taxon>
        <taxon>Nematoda</taxon>
        <taxon>Chromadorea</taxon>
        <taxon>Rhabditida</taxon>
        <taxon>Rhabditina</taxon>
        <taxon>Rhabditomorpha</taxon>
        <taxon>Rhabditoidea</taxon>
        <taxon>Rhabditidae</taxon>
        <taxon>Peloderinae</taxon>
        <taxon>Caenorhabditis</taxon>
    </lineage>
</organism>
<dbReference type="PROSITE" id="PS50082">
    <property type="entry name" value="WD_REPEATS_2"/>
    <property type="match status" value="1"/>
</dbReference>
<sequence length="297" mass="33029">MEPIKSLGGGATCCALGPPDRLAIGTAHGSVQIFDTVTQLRIVNLYDDEENRPILAVGFVDYYLWVHVRNTCILVYRLNNERRYDLISRHEVEHVGFCRSIAFDQTRILYAEGDGPSICMSILLDQGAVEEYSRMVEKDTPMCMATSVEGRLIVGFENGNVSVSRLENRKEADTITLGNTSVFCVATSSKNFAFGLAKPPIKMFPVDDLQSPILIEYPPWSEGCSSMAFSPNGKQLLAGFWDGSMRVFSVAKQSILLHLKFHTATVTQVLWSDVTGEERVVASSNDGRVSVWDFRKK</sequence>
<dbReference type="Pfam" id="PF12894">
    <property type="entry name" value="ANAPC4_WD40"/>
    <property type="match status" value="1"/>
</dbReference>
<dbReference type="InterPro" id="IPR051179">
    <property type="entry name" value="WD_repeat_multifunction"/>
</dbReference>
<evidence type="ECO:0000313" key="5">
    <source>
        <dbReference type="EMBL" id="CAD6197075.1"/>
    </source>
</evidence>
<evidence type="ECO:0000256" key="1">
    <source>
        <dbReference type="ARBA" id="ARBA00022574"/>
    </source>
</evidence>
<name>A0A8S1HK85_9PELO</name>
<dbReference type="PANTHER" id="PTHR19857">
    <property type="entry name" value="MITOCHONDRIAL DIVISION PROTEIN 1-RELATED"/>
    <property type="match status" value="1"/>
</dbReference>